<dbReference type="InParanoid" id="A0A1M6SSR3"/>
<protein>
    <submittedName>
        <fullName evidence="3">PEP-CTERM protein-sorting domain-containing protein</fullName>
    </submittedName>
</protein>
<dbReference type="AlphaFoldDB" id="A0A1M6SSR3"/>
<evidence type="ECO:0000313" key="4">
    <source>
        <dbReference type="Proteomes" id="UP000184510"/>
    </source>
</evidence>
<evidence type="ECO:0000259" key="2">
    <source>
        <dbReference type="Pfam" id="PF07589"/>
    </source>
</evidence>
<keyword evidence="4" id="KW-1185">Reference proteome</keyword>
<name>A0A1M6SSR3_9BACT</name>
<feature type="chain" id="PRO_5012138643" evidence="1">
    <location>
        <begin position="20"/>
        <end position="279"/>
    </location>
</feature>
<dbReference type="STRING" id="1123071.SAMN02745181_3881"/>
<proteinExistence type="predicted"/>
<dbReference type="EMBL" id="FQYR01000010">
    <property type="protein sequence ID" value="SHK47618.1"/>
    <property type="molecule type" value="Genomic_DNA"/>
</dbReference>
<dbReference type="NCBIfam" id="TIGR02595">
    <property type="entry name" value="PEP_CTERM"/>
    <property type="match status" value="1"/>
</dbReference>
<dbReference type="InterPro" id="IPR013424">
    <property type="entry name" value="Ice-binding_C"/>
</dbReference>
<gene>
    <name evidence="3" type="ORF">SAMN02745181_3881</name>
</gene>
<dbReference type="RefSeq" id="WP_143185411.1">
    <property type="nucleotide sequence ID" value="NZ_FQYR01000010.1"/>
</dbReference>
<feature type="domain" description="Ice-binding protein C-terminal" evidence="2">
    <location>
        <begin position="256"/>
        <end position="278"/>
    </location>
</feature>
<evidence type="ECO:0000256" key="1">
    <source>
        <dbReference type="SAM" id="SignalP"/>
    </source>
</evidence>
<feature type="signal peptide" evidence="1">
    <location>
        <begin position="1"/>
        <end position="19"/>
    </location>
</feature>
<keyword evidence="1" id="KW-0732">Signal</keyword>
<evidence type="ECO:0000313" key="3">
    <source>
        <dbReference type="EMBL" id="SHK47618.1"/>
    </source>
</evidence>
<dbReference type="Proteomes" id="UP000184510">
    <property type="component" value="Unassembled WGS sequence"/>
</dbReference>
<reference evidence="3 4" key="1">
    <citation type="submission" date="2016-11" db="EMBL/GenBank/DDBJ databases">
        <authorList>
            <person name="Jaros S."/>
            <person name="Januszkiewicz K."/>
            <person name="Wedrychowicz H."/>
        </authorList>
    </citation>
    <scope>NUCLEOTIDE SEQUENCE [LARGE SCALE GENOMIC DNA]</scope>
    <source>
        <strain evidence="3 4">DSM 18772</strain>
    </source>
</reference>
<accession>A0A1M6SSR3</accession>
<dbReference type="Pfam" id="PF07589">
    <property type="entry name" value="PEP-CTERM"/>
    <property type="match status" value="1"/>
</dbReference>
<dbReference type="OrthoDB" id="200357at2"/>
<organism evidence="3 4">
    <name type="scientific">Rubritalea squalenifaciens DSM 18772</name>
    <dbReference type="NCBI Taxonomy" id="1123071"/>
    <lineage>
        <taxon>Bacteria</taxon>
        <taxon>Pseudomonadati</taxon>
        <taxon>Verrucomicrobiota</taxon>
        <taxon>Verrucomicrobiia</taxon>
        <taxon>Verrucomicrobiales</taxon>
        <taxon>Rubritaleaceae</taxon>
        <taxon>Rubritalea</taxon>
    </lineage>
</organism>
<sequence length="279" mass="29077">MWKATNKLSLAACIASAGALTVTGYSATLTWDAGGSDGIWQTAGNWDSDTVPATNDDVIINNGDTVTYSPGDDLKVEGGGSVTVSGGSTLTQSTSHWAQVNGGQFTLNNSALNFTHANNKLVLGLTTSSSATFVATNSTVSLAGELWLGHNNNTGNQVISMDLTNSSIDANGVVGIWFWDTDASGNDFTLNINGGGTTIEGRVGRRNSVSGQENDVSWETLWNEGILTYIGSNDGEFADYFITSGTPGTTGYVLTSVPEPSSTALIGLAGVGFILRRRR</sequence>